<dbReference type="Proteomes" id="UP000177122">
    <property type="component" value="Unassembled WGS sequence"/>
</dbReference>
<proteinExistence type="predicted"/>
<evidence type="ECO:0008006" key="5">
    <source>
        <dbReference type="Google" id="ProtNLM"/>
    </source>
</evidence>
<dbReference type="InterPro" id="IPR050194">
    <property type="entry name" value="Glycosyltransferase_grp1"/>
</dbReference>
<evidence type="ECO:0000259" key="1">
    <source>
        <dbReference type="Pfam" id="PF00534"/>
    </source>
</evidence>
<dbReference type="Pfam" id="PF00534">
    <property type="entry name" value="Glycos_transf_1"/>
    <property type="match status" value="1"/>
</dbReference>
<feature type="domain" description="Glycosyltransferase subfamily 4-like N-terminal" evidence="2">
    <location>
        <begin position="16"/>
        <end position="193"/>
    </location>
</feature>
<evidence type="ECO:0000313" key="3">
    <source>
        <dbReference type="EMBL" id="OGZ05802.1"/>
    </source>
</evidence>
<dbReference type="Gene3D" id="3.40.50.2000">
    <property type="entry name" value="Glycogen Phosphorylase B"/>
    <property type="match status" value="2"/>
</dbReference>
<evidence type="ECO:0000259" key="2">
    <source>
        <dbReference type="Pfam" id="PF13439"/>
    </source>
</evidence>
<dbReference type="EMBL" id="MHLI01000006">
    <property type="protein sequence ID" value="OGZ05802.1"/>
    <property type="molecule type" value="Genomic_DNA"/>
</dbReference>
<name>A0A1G2CX46_9BACT</name>
<feature type="domain" description="Glycosyl transferase family 1" evidence="1">
    <location>
        <begin position="206"/>
        <end position="376"/>
    </location>
</feature>
<organism evidence="3 4">
    <name type="scientific">Candidatus Lloydbacteria bacterium RIFCSPHIGHO2_01_FULL_49_22</name>
    <dbReference type="NCBI Taxonomy" id="1798658"/>
    <lineage>
        <taxon>Bacteria</taxon>
        <taxon>Candidatus Lloydiibacteriota</taxon>
    </lineage>
</organism>
<accession>A0A1G2CX46</accession>
<dbReference type="InterPro" id="IPR028098">
    <property type="entry name" value="Glyco_trans_4-like_N"/>
</dbReference>
<reference evidence="3 4" key="1">
    <citation type="journal article" date="2016" name="Nat. Commun.">
        <title>Thousands of microbial genomes shed light on interconnected biogeochemical processes in an aquifer system.</title>
        <authorList>
            <person name="Anantharaman K."/>
            <person name="Brown C.T."/>
            <person name="Hug L.A."/>
            <person name="Sharon I."/>
            <person name="Castelle C.J."/>
            <person name="Probst A.J."/>
            <person name="Thomas B.C."/>
            <person name="Singh A."/>
            <person name="Wilkins M.J."/>
            <person name="Karaoz U."/>
            <person name="Brodie E.L."/>
            <person name="Williams K.H."/>
            <person name="Hubbard S.S."/>
            <person name="Banfield J.F."/>
        </authorList>
    </citation>
    <scope>NUCLEOTIDE SEQUENCE [LARGE SCALE GENOMIC DNA]</scope>
</reference>
<dbReference type="SUPFAM" id="SSF53756">
    <property type="entry name" value="UDP-Glycosyltransferase/glycogen phosphorylase"/>
    <property type="match status" value="1"/>
</dbReference>
<dbReference type="CDD" id="cd03801">
    <property type="entry name" value="GT4_PimA-like"/>
    <property type="match status" value="1"/>
</dbReference>
<dbReference type="PANTHER" id="PTHR45947">
    <property type="entry name" value="SULFOQUINOVOSYL TRANSFERASE SQD2"/>
    <property type="match status" value="1"/>
</dbReference>
<dbReference type="GO" id="GO:0016757">
    <property type="term" value="F:glycosyltransferase activity"/>
    <property type="evidence" value="ECO:0007669"/>
    <property type="project" value="InterPro"/>
</dbReference>
<protein>
    <recommendedName>
        <fullName evidence="5">Glycosyl transferase family 1 domain-containing protein</fullName>
    </recommendedName>
</protein>
<comment type="caution">
    <text evidence="3">The sequence shown here is derived from an EMBL/GenBank/DDBJ whole genome shotgun (WGS) entry which is preliminary data.</text>
</comment>
<dbReference type="InterPro" id="IPR001296">
    <property type="entry name" value="Glyco_trans_1"/>
</dbReference>
<evidence type="ECO:0000313" key="4">
    <source>
        <dbReference type="Proteomes" id="UP000177122"/>
    </source>
</evidence>
<dbReference type="PANTHER" id="PTHR45947:SF15">
    <property type="entry name" value="TEICHURONIC ACID BIOSYNTHESIS GLYCOSYLTRANSFERASE TUAC-RELATED"/>
    <property type="match status" value="1"/>
</dbReference>
<dbReference type="Pfam" id="PF13439">
    <property type="entry name" value="Glyco_transf_4"/>
    <property type="match status" value="1"/>
</dbReference>
<gene>
    <name evidence="3" type="ORF">A2845_03290</name>
</gene>
<dbReference type="AlphaFoldDB" id="A0A1G2CX46"/>
<sequence>MKSILIFSLAYFPRHVGGAEVAIKEITDRIPENDIQFHMITLRFDSTLPRVERVGNVLVHRIGFTQAHPGMADLRRFPLHLNKFIYQFYAPLVALRLNRMFHYDEAWAMMAHSCGVPATVFNFFSGVPYVLTLQEGDPIPYILKKARPVYPLFVRAFRKAKIIQAISTYLAVWARDMGFTGPLVVVPNAVDTKHFSQIYSDDELRELKKQLGKKDGEKYVITTSRLVNKNAVDVVIRAMKLLPPNFVFLVLGIGPDEDILKKLAGDVGVADRVKFLGQIGHQELPKYLCVSDVFIRPSRSEGMGISFLEAMAARIPVVATKEGGIADFLFDPDQDPDKEPTGIAVHTDDVEDTARQLQRITYDEMLRARCINNAQRLVLHQYDWDLIAKNMREKVFLS</sequence>